<dbReference type="GeneID" id="104776065"/>
<dbReference type="Proteomes" id="UP000694864">
    <property type="component" value="Chromosome 3"/>
</dbReference>
<feature type="compositionally biased region" description="Polar residues" evidence="1">
    <location>
        <begin position="214"/>
        <end position="227"/>
    </location>
</feature>
<evidence type="ECO:0000256" key="1">
    <source>
        <dbReference type="SAM" id="MobiDB-lite"/>
    </source>
</evidence>
<dbReference type="PANTHER" id="PTHR38221:SF1">
    <property type="entry name" value="OVULE PROTEIN"/>
    <property type="match status" value="1"/>
</dbReference>
<accession>A0ABM0YB35</accession>
<feature type="compositionally biased region" description="Polar residues" evidence="1">
    <location>
        <begin position="104"/>
        <end position="129"/>
    </location>
</feature>
<keyword evidence="2" id="KW-1185">Reference proteome</keyword>
<feature type="compositionally biased region" description="Low complexity" evidence="1">
    <location>
        <begin position="163"/>
        <end position="179"/>
    </location>
</feature>
<dbReference type="PANTHER" id="PTHR38221">
    <property type="entry name" value="BNAA04G14260D PROTEIN"/>
    <property type="match status" value="1"/>
</dbReference>
<evidence type="ECO:0000313" key="3">
    <source>
        <dbReference type="RefSeq" id="XP_010498375.1"/>
    </source>
</evidence>
<organism evidence="2 3">
    <name type="scientific">Camelina sativa</name>
    <name type="common">False flax</name>
    <name type="synonym">Myagrum sativum</name>
    <dbReference type="NCBI Taxonomy" id="90675"/>
    <lineage>
        <taxon>Eukaryota</taxon>
        <taxon>Viridiplantae</taxon>
        <taxon>Streptophyta</taxon>
        <taxon>Embryophyta</taxon>
        <taxon>Tracheophyta</taxon>
        <taxon>Spermatophyta</taxon>
        <taxon>Magnoliopsida</taxon>
        <taxon>eudicotyledons</taxon>
        <taxon>Gunneridae</taxon>
        <taxon>Pentapetalae</taxon>
        <taxon>rosids</taxon>
        <taxon>malvids</taxon>
        <taxon>Brassicales</taxon>
        <taxon>Brassicaceae</taxon>
        <taxon>Camelineae</taxon>
        <taxon>Camelina</taxon>
    </lineage>
</organism>
<evidence type="ECO:0000313" key="2">
    <source>
        <dbReference type="Proteomes" id="UP000694864"/>
    </source>
</evidence>
<feature type="compositionally biased region" description="Low complexity" evidence="1">
    <location>
        <begin position="190"/>
        <end position="205"/>
    </location>
</feature>
<protein>
    <submittedName>
        <fullName evidence="3">Uncharacterized protein</fullName>
    </submittedName>
</protein>
<reference evidence="3" key="2">
    <citation type="submission" date="2025-08" db="UniProtKB">
        <authorList>
            <consortium name="RefSeq"/>
        </authorList>
    </citation>
    <scope>IDENTIFICATION</scope>
    <source>
        <tissue evidence="3">Leaf</tissue>
    </source>
</reference>
<reference evidence="2" key="1">
    <citation type="journal article" date="2014" name="Nat. Commun.">
        <title>The emerging biofuel crop Camelina sativa retains a highly undifferentiated hexaploid genome structure.</title>
        <authorList>
            <person name="Kagale S."/>
            <person name="Koh C."/>
            <person name="Nixon J."/>
            <person name="Bollina V."/>
            <person name="Clarke W.E."/>
            <person name="Tuteja R."/>
            <person name="Spillane C."/>
            <person name="Robinson S.J."/>
            <person name="Links M.G."/>
            <person name="Clarke C."/>
            <person name="Higgins E.E."/>
            <person name="Huebert T."/>
            <person name="Sharpe A.G."/>
            <person name="Parkin I.A."/>
        </authorList>
    </citation>
    <scope>NUCLEOTIDE SEQUENCE [LARGE SCALE GENOMIC DNA]</scope>
    <source>
        <strain evidence="2">cv. DH55</strain>
    </source>
</reference>
<gene>
    <name evidence="3" type="primary">LOC104776065</name>
</gene>
<feature type="compositionally biased region" description="Low complexity" evidence="1">
    <location>
        <begin position="238"/>
        <end position="247"/>
    </location>
</feature>
<feature type="region of interest" description="Disordered" evidence="1">
    <location>
        <begin position="62"/>
        <end position="261"/>
    </location>
</feature>
<feature type="region of interest" description="Disordered" evidence="1">
    <location>
        <begin position="275"/>
        <end position="305"/>
    </location>
</feature>
<name>A0ABM0YB35_CAMSA</name>
<sequence>MAKNVGSDSSELGSITSSQQSYLKNCPFAGHEASPTNSDNTEILSNKISPAVVIKTPVLSFSSPTSLDSIKDDVFRTPPENASPSFAADSDPGVRFSEMKSHKGSNFKSPYSNAETTLLSSPPSENFRVSQSNSKSPSSTAATTPVSASPSGKVRALKEKSISPSSTAATTPGSPSPSGKVRVLETNSKSPSSTAVTSPVSASPSGKVRILETNLKSPSSTAETTPVSAPPSEKVRVSESNSKSSSSTAETTPVSAPPSEKVKVLDTNRSFPFVANNGALKSPPGRVVNLGPSSATEGVSETEDSGEVIPFKEIIEALLRNSGEKLDERDENVSCVDILKTLGLKFP</sequence>
<proteinExistence type="predicted"/>
<feature type="compositionally biased region" description="Low complexity" evidence="1">
    <location>
        <begin position="130"/>
        <end position="151"/>
    </location>
</feature>
<dbReference type="RefSeq" id="XP_010498375.1">
    <property type="nucleotide sequence ID" value="XM_010500073.2"/>
</dbReference>